<keyword evidence="11" id="KW-1185">Reference proteome</keyword>
<keyword evidence="4" id="KW-0238">DNA-binding</keyword>
<dbReference type="PANTHER" id="PTHR13710">
    <property type="entry name" value="DNA HELICASE RECQ FAMILY MEMBER"/>
    <property type="match status" value="1"/>
</dbReference>
<dbReference type="GO" id="GO:0006310">
    <property type="term" value="P:DNA recombination"/>
    <property type="evidence" value="ECO:0007669"/>
    <property type="project" value="TreeGrafter"/>
</dbReference>
<evidence type="ECO:0000313" key="11">
    <source>
        <dbReference type="Proteomes" id="UP000196151"/>
    </source>
</evidence>
<comment type="catalytic activity">
    <reaction evidence="6">
        <text>Couples ATP hydrolysis with the unwinding of duplex DNA by translocating in the 3'-5' direction.</text>
        <dbReference type="EC" id="5.6.2.4"/>
    </reaction>
</comment>
<dbReference type="Pfam" id="PF00270">
    <property type="entry name" value="DEAD"/>
    <property type="match status" value="1"/>
</dbReference>
<dbReference type="SMART" id="SM00487">
    <property type="entry name" value="DEXDc"/>
    <property type="match status" value="1"/>
</dbReference>
<feature type="domain" description="Helicase C-terminal" evidence="9">
    <location>
        <begin position="533"/>
        <end position="686"/>
    </location>
</feature>
<dbReference type="GO" id="GO:0006281">
    <property type="term" value="P:DNA repair"/>
    <property type="evidence" value="ECO:0007669"/>
    <property type="project" value="TreeGrafter"/>
</dbReference>
<keyword evidence="5" id="KW-0413">Isomerase</keyword>
<evidence type="ECO:0000256" key="7">
    <source>
        <dbReference type="ARBA" id="ARBA00034808"/>
    </source>
</evidence>
<comment type="similarity">
    <text evidence="1">Belongs to the helicase family. RecQ subfamily.</text>
</comment>
<evidence type="ECO:0000259" key="8">
    <source>
        <dbReference type="PROSITE" id="PS51192"/>
    </source>
</evidence>
<dbReference type="Proteomes" id="UP000196151">
    <property type="component" value="Chromosome"/>
</dbReference>
<dbReference type="AlphaFoldDB" id="A0AAQ3W2U9"/>
<dbReference type="GO" id="GO:0005694">
    <property type="term" value="C:chromosome"/>
    <property type="evidence" value="ECO:0007669"/>
    <property type="project" value="TreeGrafter"/>
</dbReference>
<gene>
    <name evidence="10" type="ORF">A5889_001737</name>
</gene>
<dbReference type="EC" id="5.6.2.4" evidence="7"/>
<dbReference type="InterPro" id="IPR014001">
    <property type="entry name" value="Helicase_ATP-bd"/>
</dbReference>
<dbReference type="InterPro" id="IPR027417">
    <property type="entry name" value="P-loop_NTPase"/>
</dbReference>
<evidence type="ECO:0000259" key="9">
    <source>
        <dbReference type="PROSITE" id="PS51194"/>
    </source>
</evidence>
<proteinExistence type="inferred from homology"/>
<dbReference type="RefSeq" id="WP_207114650.1">
    <property type="nucleotide sequence ID" value="NZ_CP147246.1"/>
</dbReference>
<dbReference type="PANTHER" id="PTHR13710:SF105">
    <property type="entry name" value="ATP-DEPENDENT DNA HELICASE Q1"/>
    <property type="match status" value="1"/>
</dbReference>
<sequence>MMENKIKNIISETGKAIIILKGFDTAELSRKNKYFSFDIEYFDKVDLSTLREIVVDEVINNREFDSDYKWMTIEEYQLFKEHAVINKMPYIILENSLYDKQFPFRNTLSNVENVYHYLYYQEDNELEPEQEKLLENVSFFYGQINYSKQSSNYFVTYPELEEDIDIFLFYEEEPIDVNYSDNYPQEDVQRIELSDDEIPFLDLEEDMLISKSSKNIIFVLSGSPETLPNRYLERLNILSKLTECNILFTTLSIRRQVIENENSYLDILKDVYDYQEFRDLAFYKNIESHSKETINISQVQIIDDIVTQAEKAIHGENFRDVYITASTGAGKSVMFQIPAFYLAQKFIDNKPLTLVISPLIGLMNDQVENMKSKGVDSSATINGNTPPFEKEKIIERVQKQEIDVLYLSPETLQARSDITMLIGDRNIGVVIIDEAHIVTTWGKSFRADYWYLGIYLAKLRKKYKFPIVTFTATAIYGGREDMYLDTRNSLNMISPISYFGDVRRDDIFMNVRSSEKDLDKEGRDYRKTKNVLALKHLQMAKKKKQKTLLYFPTVRLLIDFFNFVALNEPEIAKKVGKYYGTLQKEEKDEVFSEFKSGEMHFVLATKAFGMGIDIPDITNVYHYAPTGNVVDYIQEIGRASRDKSIVSHGFGMIDFLSKDMNEVKQLYGMSAIKKTQILEVMRKVLLIYKEKGNNRNLVVSPEDFKYIFVQNSRDENSLDNKVKTVLLMIEKDFSSPNKLGYSPFVARPRSLFGNDLIFVNSDLESQFIKSRLGKFFIKKFDLVSKNYSAVYQVNLSGIWEKYYKTMSFPSFKFALFNQEEREKLHHKYLFSKFVYTTGVEVSLNNDISVENLISQYKIILNSFEDFINQKKILGSQFTVVDLGNHFMKALKIADKFDARAFAQTIINSAFEFGKIKEIKFISERASGNTNNQSYIINQDGDIFTQFIIRSISSALKPNDNFVSGDGKVTSFHFRSRGDDLDEKIAALGIGEARKMLSYQVVGGNNPQIYLRMNSVYPLEKAIKQGDFYQNSILQDVQEKHNTSVEMLKYLFTKEQPESNAQERILNYSKWFWDNIEDYFMGVLPNEVKNTLSKRSKN</sequence>
<feature type="domain" description="Helicase ATP-binding" evidence="8">
    <location>
        <begin position="312"/>
        <end position="492"/>
    </location>
</feature>
<evidence type="ECO:0000256" key="2">
    <source>
        <dbReference type="ARBA" id="ARBA00022741"/>
    </source>
</evidence>
<reference evidence="10" key="1">
    <citation type="submission" date="2017-05" db="EMBL/GenBank/DDBJ databases">
        <authorList>
            <consortium name="The Broad Institute Genomics Platform"/>
            <consortium name="The Broad Institute Genomic Center for Infectious Diseases"/>
            <person name="Earl A."/>
            <person name="Manson A."/>
            <person name="Schwartman J."/>
            <person name="Gilmore M."/>
            <person name="Abouelleil A."/>
            <person name="Cao P."/>
            <person name="Chapman S."/>
            <person name="Cusick C."/>
            <person name="Shea T."/>
            <person name="Young S."/>
            <person name="Neafsey D."/>
            <person name="Nusbaum C."/>
            <person name="Birren B."/>
        </authorList>
    </citation>
    <scope>NUCLEOTIDE SEQUENCE</scope>
    <source>
        <strain evidence="10">9D6_DIV0238</strain>
    </source>
</reference>
<dbReference type="EMBL" id="CP147246">
    <property type="protein sequence ID" value="WYJ94235.1"/>
    <property type="molecule type" value="Genomic_DNA"/>
</dbReference>
<dbReference type="Gene3D" id="3.40.50.300">
    <property type="entry name" value="P-loop containing nucleotide triphosphate hydrolases"/>
    <property type="match status" value="2"/>
</dbReference>
<dbReference type="InterPro" id="IPR011545">
    <property type="entry name" value="DEAD/DEAH_box_helicase_dom"/>
</dbReference>
<evidence type="ECO:0000256" key="5">
    <source>
        <dbReference type="ARBA" id="ARBA00023235"/>
    </source>
</evidence>
<dbReference type="GO" id="GO:0043138">
    <property type="term" value="F:3'-5' DNA helicase activity"/>
    <property type="evidence" value="ECO:0007669"/>
    <property type="project" value="UniProtKB-EC"/>
</dbReference>
<evidence type="ECO:0000256" key="1">
    <source>
        <dbReference type="ARBA" id="ARBA00005446"/>
    </source>
</evidence>
<dbReference type="GO" id="GO:0003677">
    <property type="term" value="F:DNA binding"/>
    <property type="evidence" value="ECO:0007669"/>
    <property type="project" value="UniProtKB-KW"/>
</dbReference>
<dbReference type="SUPFAM" id="SSF52540">
    <property type="entry name" value="P-loop containing nucleoside triphosphate hydrolases"/>
    <property type="match status" value="2"/>
</dbReference>
<dbReference type="Pfam" id="PF00271">
    <property type="entry name" value="Helicase_C"/>
    <property type="match status" value="1"/>
</dbReference>
<keyword evidence="2" id="KW-0547">Nucleotide-binding</keyword>
<dbReference type="SMART" id="SM00490">
    <property type="entry name" value="HELICc"/>
    <property type="match status" value="1"/>
</dbReference>
<protein>
    <recommendedName>
        <fullName evidence="7">DNA 3'-5' helicase</fullName>
        <ecNumber evidence="7">5.6.2.4</ecNumber>
    </recommendedName>
</protein>
<dbReference type="GO" id="GO:0005524">
    <property type="term" value="F:ATP binding"/>
    <property type="evidence" value="ECO:0007669"/>
    <property type="project" value="UniProtKB-KW"/>
</dbReference>
<evidence type="ECO:0000256" key="4">
    <source>
        <dbReference type="ARBA" id="ARBA00023125"/>
    </source>
</evidence>
<dbReference type="GO" id="GO:0005737">
    <property type="term" value="C:cytoplasm"/>
    <property type="evidence" value="ECO:0007669"/>
    <property type="project" value="TreeGrafter"/>
</dbReference>
<dbReference type="GO" id="GO:0009378">
    <property type="term" value="F:four-way junction helicase activity"/>
    <property type="evidence" value="ECO:0007669"/>
    <property type="project" value="TreeGrafter"/>
</dbReference>
<dbReference type="PROSITE" id="PS51194">
    <property type="entry name" value="HELICASE_CTER"/>
    <property type="match status" value="1"/>
</dbReference>
<accession>A0AAQ3W2U9</accession>
<dbReference type="CDD" id="cd17920">
    <property type="entry name" value="DEXHc_RecQ"/>
    <property type="match status" value="1"/>
</dbReference>
<organism evidence="10 11">
    <name type="scientific">Candidatus Enterococcus dunnyi</name>
    <dbReference type="NCBI Taxonomy" id="1834192"/>
    <lineage>
        <taxon>Bacteria</taxon>
        <taxon>Bacillati</taxon>
        <taxon>Bacillota</taxon>
        <taxon>Bacilli</taxon>
        <taxon>Lactobacillales</taxon>
        <taxon>Enterococcaceae</taxon>
        <taxon>Enterococcus</taxon>
    </lineage>
</organism>
<keyword evidence="3" id="KW-0067">ATP-binding</keyword>
<name>A0AAQ3W2U9_9ENTE</name>
<evidence type="ECO:0000256" key="6">
    <source>
        <dbReference type="ARBA" id="ARBA00034617"/>
    </source>
</evidence>
<dbReference type="InterPro" id="IPR001650">
    <property type="entry name" value="Helicase_C-like"/>
</dbReference>
<dbReference type="PROSITE" id="PS51192">
    <property type="entry name" value="HELICASE_ATP_BIND_1"/>
    <property type="match status" value="1"/>
</dbReference>
<reference evidence="10" key="2">
    <citation type="submission" date="2024-03" db="EMBL/GenBank/DDBJ databases">
        <title>The Genome Sequence of Enterococcus sp. DIV0238c.</title>
        <authorList>
            <consortium name="The Broad Institute Genomics Platform"/>
            <consortium name="The Broad Institute Microbial Omics Core"/>
            <consortium name="The Broad Institute Genomic Center for Infectious Diseases"/>
            <person name="Earl A."/>
            <person name="Manson A."/>
            <person name="Gilmore M."/>
            <person name="Schwartman J."/>
            <person name="Shea T."/>
            <person name="Abouelleil A."/>
            <person name="Cao P."/>
            <person name="Chapman S."/>
            <person name="Cusick C."/>
            <person name="Young S."/>
            <person name="Neafsey D."/>
            <person name="Nusbaum C."/>
            <person name="Birren B."/>
        </authorList>
    </citation>
    <scope>NUCLEOTIDE SEQUENCE</scope>
    <source>
        <strain evidence="10">9D6_DIV0238</strain>
    </source>
</reference>
<evidence type="ECO:0000256" key="3">
    <source>
        <dbReference type="ARBA" id="ARBA00022840"/>
    </source>
</evidence>
<evidence type="ECO:0000313" key="10">
    <source>
        <dbReference type="EMBL" id="WYJ94235.1"/>
    </source>
</evidence>